<reference evidence="1 2" key="1">
    <citation type="submission" date="2019-02" db="EMBL/GenBank/DDBJ databases">
        <title>Deep-cultivation of Planctomycetes and their phenomic and genomic characterization uncovers novel biology.</title>
        <authorList>
            <person name="Wiegand S."/>
            <person name="Jogler M."/>
            <person name="Boedeker C."/>
            <person name="Pinto D."/>
            <person name="Vollmers J."/>
            <person name="Rivas-Marin E."/>
            <person name="Kohn T."/>
            <person name="Peeters S.H."/>
            <person name="Heuer A."/>
            <person name="Rast P."/>
            <person name="Oberbeckmann S."/>
            <person name="Bunk B."/>
            <person name="Jeske O."/>
            <person name="Meyerdierks A."/>
            <person name="Storesund J.E."/>
            <person name="Kallscheuer N."/>
            <person name="Luecker S."/>
            <person name="Lage O.M."/>
            <person name="Pohl T."/>
            <person name="Merkel B.J."/>
            <person name="Hornburger P."/>
            <person name="Mueller R.-W."/>
            <person name="Bruemmer F."/>
            <person name="Labrenz M."/>
            <person name="Spormann A.M."/>
            <person name="Op Den Camp H."/>
            <person name="Overmann J."/>
            <person name="Amann R."/>
            <person name="Jetten M.S.M."/>
            <person name="Mascher T."/>
            <person name="Medema M.H."/>
            <person name="Devos D.P."/>
            <person name="Kaster A.-K."/>
            <person name="Ovreas L."/>
            <person name="Rohde M."/>
            <person name="Galperin M.Y."/>
            <person name="Jogler C."/>
        </authorList>
    </citation>
    <scope>NUCLEOTIDE SEQUENCE [LARGE SCALE GENOMIC DNA]</scope>
    <source>
        <strain evidence="1 2">Pla144</strain>
    </source>
</reference>
<proteinExistence type="predicted"/>
<comment type="caution">
    <text evidence="1">The sequence shown here is derived from an EMBL/GenBank/DDBJ whole genome shotgun (WGS) entry which is preliminary data.</text>
</comment>
<organism evidence="1 2">
    <name type="scientific">Bythopirellula polymerisocia</name>
    <dbReference type="NCBI Taxonomy" id="2528003"/>
    <lineage>
        <taxon>Bacteria</taxon>
        <taxon>Pseudomonadati</taxon>
        <taxon>Planctomycetota</taxon>
        <taxon>Planctomycetia</taxon>
        <taxon>Pirellulales</taxon>
        <taxon>Lacipirellulaceae</taxon>
        <taxon>Bythopirellula</taxon>
    </lineage>
</organism>
<dbReference type="AlphaFoldDB" id="A0A5C6D080"/>
<evidence type="ECO:0000313" key="2">
    <source>
        <dbReference type="Proteomes" id="UP000318437"/>
    </source>
</evidence>
<gene>
    <name evidence="1" type="ORF">Pla144_03630</name>
</gene>
<evidence type="ECO:0000313" key="1">
    <source>
        <dbReference type="EMBL" id="TWU29585.1"/>
    </source>
</evidence>
<accession>A0A5C6D080</accession>
<dbReference type="EMBL" id="SJPS01000001">
    <property type="protein sequence ID" value="TWU29585.1"/>
    <property type="molecule type" value="Genomic_DNA"/>
</dbReference>
<name>A0A5C6D080_9BACT</name>
<protein>
    <submittedName>
        <fullName evidence="1">Uncharacterized protein</fullName>
    </submittedName>
</protein>
<keyword evidence="2" id="KW-1185">Reference proteome</keyword>
<dbReference type="Proteomes" id="UP000318437">
    <property type="component" value="Unassembled WGS sequence"/>
</dbReference>
<sequence>MRAAPFCHQYDSLDAEVIATSFSFCGPKVAKIDGPPVLSSESRKSATAQHLRDPDSIIVAGVNTATLRNGLVKQLDFAGTPCFVKPGFEWSVESEDHEPAFAGNRLYPVGLFPYR</sequence>